<feature type="compositionally biased region" description="Low complexity" evidence="1">
    <location>
        <begin position="33"/>
        <end position="44"/>
    </location>
</feature>
<dbReference type="EMBL" id="JACHEN010000001">
    <property type="protein sequence ID" value="MBB6214115.1"/>
    <property type="molecule type" value="Genomic_DNA"/>
</dbReference>
<evidence type="ECO:0000313" key="3">
    <source>
        <dbReference type="Proteomes" id="UP000579281"/>
    </source>
</evidence>
<feature type="compositionally biased region" description="Basic and acidic residues" evidence="1">
    <location>
        <begin position="1"/>
        <end position="31"/>
    </location>
</feature>
<proteinExistence type="predicted"/>
<reference evidence="2 3" key="1">
    <citation type="submission" date="2020-08" db="EMBL/GenBank/DDBJ databases">
        <title>Genomic Encyclopedia of Type Strains, Phase IV (KMG-IV): sequencing the most valuable type-strain genomes for metagenomic binning, comparative biology and taxonomic classification.</title>
        <authorList>
            <person name="Goeker M."/>
        </authorList>
    </citation>
    <scope>NUCLEOTIDE SEQUENCE [LARGE SCALE GENOMIC DNA]</scope>
    <source>
        <strain evidence="2 3">DSM 103526</strain>
    </source>
</reference>
<dbReference type="Proteomes" id="UP000579281">
    <property type="component" value="Unassembled WGS sequence"/>
</dbReference>
<accession>A0A841KVA3</accession>
<comment type="caution">
    <text evidence="2">The sequence shown here is derived from an EMBL/GenBank/DDBJ whole genome shotgun (WGS) entry which is preliminary data.</text>
</comment>
<evidence type="ECO:0000313" key="2">
    <source>
        <dbReference type="EMBL" id="MBB6214115.1"/>
    </source>
</evidence>
<evidence type="ECO:0000256" key="1">
    <source>
        <dbReference type="SAM" id="MobiDB-lite"/>
    </source>
</evidence>
<feature type="region of interest" description="Disordered" evidence="1">
    <location>
        <begin position="1"/>
        <end position="44"/>
    </location>
</feature>
<organism evidence="2 3">
    <name type="scientific">Anaerosolibacter carboniphilus</name>
    <dbReference type="NCBI Taxonomy" id="1417629"/>
    <lineage>
        <taxon>Bacteria</taxon>
        <taxon>Bacillati</taxon>
        <taxon>Bacillota</taxon>
        <taxon>Clostridia</taxon>
        <taxon>Peptostreptococcales</taxon>
        <taxon>Thermotaleaceae</taxon>
        <taxon>Anaerosolibacter</taxon>
    </lineage>
</organism>
<sequence length="373" mass="41459">MYIDPSGHKEIRGTRIEDDEREDRERDRDKNQNSGSSSKVSSNVTGSLGTAISSFFGNPVSISISNVLKATYFLYGKSTNDVDDTKNRNNAQSTVMYYSYQTNNYKNPTIVHKDAGELTKYGNQVYLDKKGNIYIEVHGDYVLADEYLGQKVTLKDVYLLYNSPYSDGVASPNEPLTKQEITFKPNGYDVKVVWQEERLKDLMERYPGEYLDMFFLGQQHSVVYQTTKLLGAGSGDTAKNNTASNPTKPAADYKDAYKKAGEGTTSTGYRYVSEGELNVIKKTGTIPNTDRAGNLKDVFVSPVKYDTVAGAEEGLQIGKQNPFGATESPMYRVEFNTNGIKFRYGGNVEGGTGVELITEQSIPVDLSKIFKLK</sequence>
<keyword evidence="3" id="KW-1185">Reference proteome</keyword>
<dbReference type="AlphaFoldDB" id="A0A841KVA3"/>
<protein>
    <submittedName>
        <fullName evidence="2">Uncharacterized protein</fullName>
    </submittedName>
</protein>
<name>A0A841KVA3_9FIRM</name>
<gene>
    <name evidence="2" type="ORF">HNQ80_000184</name>
</gene>